<reference evidence="4 5" key="1">
    <citation type="journal article" date="2023" name="Arcadia Sci">
        <title>De novo assembly of a long-read Amblyomma americanum tick genome.</title>
        <authorList>
            <person name="Chou S."/>
            <person name="Poskanzer K.E."/>
            <person name="Rollins M."/>
            <person name="Thuy-Boun P.S."/>
        </authorList>
    </citation>
    <scope>NUCLEOTIDE SEQUENCE [LARGE SCALE GENOMIC DNA]</scope>
    <source>
        <strain evidence="4">F_SG_1</strain>
        <tissue evidence="4">Salivary glands</tissue>
    </source>
</reference>
<keyword evidence="5" id="KW-1185">Reference proteome</keyword>
<evidence type="ECO:0000256" key="2">
    <source>
        <dbReference type="SAM" id="Phobius"/>
    </source>
</evidence>
<feature type="region of interest" description="Disordered" evidence="1">
    <location>
        <begin position="575"/>
        <end position="594"/>
    </location>
</feature>
<sequence>MNVLAVLSLLTHFITLGHTGPFSRLFCPPRCNPHRDRPLNQCAFSCGFLKYGKYYDGSVCWVRSLHTPDVLAALLRPYFSIIGQAFATTGFCSQGICLKIFTGGYNGSEAQRNCGDIPRDALWLRNMTQSTQRPGFNLSDMDQQMQIPSFNASTSASPPTYFQSSGITTPLPTTTASGSMEYTTLPPKGTPATLIETGELFTPHTPTETVWSTKPVTGQGTEAANRETATPSTNINESEWEANTTEIPIAVLTTTSTDVTDTANVTMLVPVENSGYSEEVTTASYPEVGLDVQALRPSVFAGLESTALSTSRNLTKANNTEFIHSSRPTTAATSVGYAADLNVGAGQFNSMKEHEYTETPIHPTTLPTWDASYLRESDVTEVIETSETKNTVGTRAPLALAESTSPTKNENSSAPFSPASSAEKITFSPTTTTELASPPTELPVSNAHIISNNVSASESSAIGGPGEITGVNSPALVATTTAASETNMTRNAKSTTASLQEILFSTPAPAVSGVAKNTTEATPFPPTVTMGPVPESTSEQSQINSTSVLITVTEIPIEEPPVVKAPTSVSEIFTTGEPGNAAMETSTKVTPTVTSSPMYSLPDEAFEIMTPLTNTSELLRGTDATPANSTRSVAVVEITTQVPFSHLTTNVTTPQSSPHQTAASLGLMKMTTRLYSNFSVSELPLSGITSEPLFVTETSLNTTPGAETMTDKHVRFEMLVTPMLLNITEPTYVVKESPIRQTTPSTPLLSHNNETFMTTTPLQTSTSAAENEGENLTELETAFFPSESLNMTAPTEVSDENFTTVSSATPPSNQTASHLHEPIMTTTRQPTGTFLSEAATNKSAEVEMAMPISESPNVSAASYLFEANWTTASLATPPSTLSTSHQYATVMVTTGTSIAESMTIITTEAETTISSSEPPNIIESPYVFTATLTPLDLTAPVSIPTASYKNEALSTITMPPFVATVSQTKKEQVYTATTREYRGRYYGTAEISIPRAGTPNPEENVDANQSRTYGAEHSPTTLTFTEENAAVIEQPFPLRNISGNESAVTMQMGRSKANGAAAGVSFYLTAFLIAIMLTL</sequence>
<feature type="region of interest" description="Disordered" evidence="1">
    <location>
        <begin position="517"/>
        <end position="544"/>
    </location>
</feature>
<accession>A0AAQ4FE19</accession>
<feature type="region of interest" description="Disordered" evidence="1">
    <location>
        <begin position="204"/>
        <end position="233"/>
    </location>
</feature>
<evidence type="ECO:0000313" key="5">
    <source>
        <dbReference type="Proteomes" id="UP001321473"/>
    </source>
</evidence>
<keyword evidence="2" id="KW-1133">Transmembrane helix</keyword>
<feature type="compositionally biased region" description="Low complexity" evidence="1">
    <location>
        <begin position="585"/>
        <end position="594"/>
    </location>
</feature>
<feature type="region of interest" description="Disordered" evidence="1">
    <location>
        <begin position="401"/>
        <end position="422"/>
    </location>
</feature>
<evidence type="ECO:0000256" key="1">
    <source>
        <dbReference type="SAM" id="MobiDB-lite"/>
    </source>
</evidence>
<feature type="transmembrane region" description="Helical" evidence="2">
    <location>
        <begin position="1059"/>
        <end position="1077"/>
    </location>
</feature>
<organism evidence="4 5">
    <name type="scientific">Amblyomma americanum</name>
    <name type="common">Lone star tick</name>
    <dbReference type="NCBI Taxonomy" id="6943"/>
    <lineage>
        <taxon>Eukaryota</taxon>
        <taxon>Metazoa</taxon>
        <taxon>Ecdysozoa</taxon>
        <taxon>Arthropoda</taxon>
        <taxon>Chelicerata</taxon>
        <taxon>Arachnida</taxon>
        <taxon>Acari</taxon>
        <taxon>Parasitiformes</taxon>
        <taxon>Ixodida</taxon>
        <taxon>Ixodoidea</taxon>
        <taxon>Ixodidae</taxon>
        <taxon>Amblyomminae</taxon>
        <taxon>Amblyomma</taxon>
    </lineage>
</organism>
<proteinExistence type="predicted"/>
<feature type="compositionally biased region" description="Polar residues" evidence="1">
    <location>
        <begin position="535"/>
        <end position="544"/>
    </location>
</feature>
<feature type="compositionally biased region" description="Polar residues" evidence="1">
    <location>
        <begin position="402"/>
        <end position="411"/>
    </location>
</feature>
<dbReference type="EMBL" id="JARKHS020003569">
    <property type="protein sequence ID" value="KAK8785430.1"/>
    <property type="molecule type" value="Genomic_DNA"/>
</dbReference>
<keyword evidence="2" id="KW-0812">Transmembrane</keyword>
<feature type="region of interest" description="Disordered" evidence="1">
    <location>
        <begin position="992"/>
        <end position="1015"/>
    </location>
</feature>
<evidence type="ECO:0000313" key="4">
    <source>
        <dbReference type="EMBL" id="KAK8785430.1"/>
    </source>
</evidence>
<dbReference type="AlphaFoldDB" id="A0AAQ4FE19"/>
<name>A0AAQ4FE19_AMBAM</name>
<feature type="signal peptide" evidence="3">
    <location>
        <begin position="1"/>
        <end position="19"/>
    </location>
</feature>
<comment type="caution">
    <text evidence="4">The sequence shown here is derived from an EMBL/GenBank/DDBJ whole genome shotgun (WGS) entry which is preliminary data.</text>
</comment>
<feature type="compositionally biased region" description="Polar residues" evidence="1">
    <location>
        <begin position="1006"/>
        <end position="1015"/>
    </location>
</feature>
<gene>
    <name evidence="4" type="ORF">V5799_008205</name>
</gene>
<feature type="compositionally biased region" description="Low complexity" evidence="1">
    <location>
        <begin position="412"/>
        <end position="422"/>
    </location>
</feature>
<keyword evidence="2" id="KW-0472">Membrane</keyword>
<evidence type="ECO:0000256" key="3">
    <source>
        <dbReference type="SAM" id="SignalP"/>
    </source>
</evidence>
<protein>
    <submittedName>
        <fullName evidence="4">Uncharacterized protein</fullName>
    </submittedName>
</protein>
<keyword evidence="3" id="KW-0732">Signal</keyword>
<feature type="chain" id="PRO_5042873137" evidence="3">
    <location>
        <begin position="20"/>
        <end position="1079"/>
    </location>
</feature>
<dbReference type="Proteomes" id="UP001321473">
    <property type="component" value="Unassembled WGS sequence"/>
</dbReference>